<evidence type="ECO:0000313" key="1">
    <source>
        <dbReference type="EMBL" id="CRK76773.1"/>
    </source>
</evidence>
<dbReference type="Proteomes" id="UP000048949">
    <property type="component" value="Unassembled WGS sequence"/>
</dbReference>
<dbReference type="AlphaFoldDB" id="A0A0U1NQQ2"/>
<proteinExistence type="predicted"/>
<organism evidence="1 2">
    <name type="scientific">Nereida ignava</name>
    <dbReference type="NCBI Taxonomy" id="282199"/>
    <lineage>
        <taxon>Bacteria</taxon>
        <taxon>Pseudomonadati</taxon>
        <taxon>Pseudomonadota</taxon>
        <taxon>Alphaproteobacteria</taxon>
        <taxon>Rhodobacterales</taxon>
        <taxon>Roseobacteraceae</taxon>
        <taxon>Nereida</taxon>
    </lineage>
</organism>
<sequence>MTPNAFNGDGVIPKDWAHTGAEALSFVTAPPNHAGIAYTRFKGQRNLPYKEAEPYKSSLYYWWWAFLRRNKQYRNTCGKFGAGKMAHLYRDFGDVFDGTFLEWWDDHQSLFAEQSFVGEHNDNHGKLTYQIDPSRPLHHIQEEVKALHMRAQAIMPAGRSTVTSTAQYPIYTNVSAHTLHRVISVWDLKQTHPTDSAYDLGILAGLRPNLMSLSKYGATRTSKALEIERHNKRARISISNQTNRYLRTAEQYIHNVGHGEFPKALRR</sequence>
<evidence type="ECO:0000313" key="2">
    <source>
        <dbReference type="Proteomes" id="UP000048949"/>
    </source>
</evidence>
<reference evidence="1 2" key="1">
    <citation type="submission" date="2015-04" db="EMBL/GenBank/DDBJ databases">
        <authorList>
            <person name="Syromyatnikov M.Y."/>
            <person name="Popov V.N."/>
        </authorList>
    </citation>
    <scope>NUCLEOTIDE SEQUENCE [LARGE SCALE GENOMIC DNA]</scope>
    <source>
        <strain evidence="1 2">CECT 5292</strain>
    </source>
</reference>
<name>A0A0U1NQQ2_9RHOB</name>
<keyword evidence="2" id="KW-1185">Reference proteome</keyword>
<gene>
    <name evidence="1" type="ORF">NIG5292_02840</name>
</gene>
<dbReference type="EMBL" id="CVQV01000039">
    <property type="protein sequence ID" value="CRK76773.1"/>
    <property type="molecule type" value="Genomic_DNA"/>
</dbReference>
<accession>A0A0U1NQQ2</accession>
<protein>
    <submittedName>
        <fullName evidence="1">Uncharacterized protein</fullName>
    </submittedName>
</protein>